<dbReference type="Proteomes" id="UP000320888">
    <property type="component" value="Unassembled WGS sequence"/>
</dbReference>
<dbReference type="AlphaFoldDB" id="A0A553YYR5"/>
<evidence type="ECO:0000313" key="4">
    <source>
        <dbReference type="Proteomes" id="UP000320888"/>
    </source>
</evidence>
<feature type="domain" description="SGNH hydrolase-type esterase" evidence="2">
    <location>
        <begin position="75"/>
        <end position="330"/>
    </location>
</feature>
<dbReference type="SUPFAM" id="SSF52266">
    <property type="entry name" value="SGNH hydrolase"/>
    <property type="match status" value="1"/>
</dbReference>
<dbReference type="Pfam" id="PF13472">
    <property type="entry name" value="Lipase_GDSL_2"/>
    <property type="match status" value="1"/>
</dbReference>
<name>A0A553YYR5_9ACTN</name>
<proteinExistence type="predicted"/>
<reference evidence="3 4" key="1">
    <citation type="submission" date="2019-07" db="EMBL/GenBank/DDBJ databases">
        <title>Draft genome for Streptomyces benahoarensis MZ03-48.</title>
        <authorList>
            <person name="Gonzalez-Pimentel J.L."/>
        </authorList>
    </citation>
    <scope>NUCLEOTIDE SEQUENCE [LARGE SCALE GENOMIC DNA]</scope>
    <source>
        <strain evidence="3 4">MZ03-48</strain>
    </source>
</reference>
<organism evidence="3 4">
    <name type="scientific">Streptomyces benahoarensis</name>
    <dbReference type="NCBI Taxonomy" id="2595054"/>
    <lineage>
        <taxon>Bacteria</taxon>
        <taxon>Bacillati</taxon>
        <taxon>Actinomycetota</taxon>
        <taxon>Actinomycetes</taxon>
        <taxon>Kitasatosporales</taxon>
        <taxon>Streptomycetaceae</taxon>
        <taxon>Streptomyces</taxon>
    </lineage>
</organism>
<sequence>MKLRRYALTPQMEQYDDFDDRGETRYLPYLMYYHRSGYRSEVLNTDRLGFRVGHGARGHASVAGERPPGPVKLLVGSSTAFGIGATTDAATLSSRLWSRYAPSTPWLNFGGRSYSSAQELLLFVLHQHLLPPVEEIVILSGFNNLALARLPEHQQGEHGAFFFCGDYHAQMDALQTRHRKAKPGFGRRAQRRSPAPPDDAPVPPTPELIRRSVELTVRHLETWRKLASVTGARLSYVLQPLATWVRQEPAPQEAVLFKELDKMSRLGIFEDLFGDIVTPETGRAYAEALRTACEKQDVPFLDLNPVLAEATTPEDWLYVDRAHCTDHGYDTVARLLTDCLDLR</sequence>
<evidence type="ECO:0000256" key="1">
    <source>
        <dbReference type="SAM" id="MobiDB-lite"/>
    </source>
</evidence>
<dbReference type="RefSeq" id="WP_143940917.1">
    <property type="nucleotide sequence ID" value="NZ_VKLS01000354.1"/>
</dbReference>
<feature type="region of interest" description="Disordered" evidence="1">
    <location>
        <begin position="180"/>
        <end position="206"/>
    </location>
</feature>
<evidence type="ECO:0000259" key="2">
    <source>
        <dbReference type="Pfam" id="PF13472"/>
    </source>
</evidence>
<feature type="compositionally biased region" description="Pro residues" evidence="1">
    <location>
        <begin position="194"/>
        <end position="206"/>
    </location>
</feature>
<dbReference type="OrthoDB" id="6950575at2"/>
<accession>A0A553YYR5</accession>
<gene>
    <name evidence="3" type="ORF">FNZ23_22395</name>
</gene>
<protein>
    <submittedName>
        <fullName evidence="3">Inducer of phenazine A</fullName>
    </submittedName>
</protein>
<evidence type="ECO:0000313" key="3">
    <source>
        <dbReference type="EMBL" id="TSB34367.1"/>
    </source>
</evidence>
<dbReference type="InterPro" id="IPR036514">
    <property type="entry name" value="SGNH_hydro_sf"/>
</dbReference>
<comment type="caution">
    <text evidence="3">The sequence shown here is derived from an EMBL/GenBank/DDBJ whole genome shotgun (WGS) entry which is preliminary data.</text>
</comment>
<dbReference type="Gene3D" id="3.40.50.1110">
    <property type="entry name" value="SGNH hydrolase"/>
    <property type="match status" value="1"/>
</dbReference>
<dbReference type="InterPro" id="IPR013830">
    <property type="entry name" value="SGNH_hydro"/>
</dbReference>
<keyword evidence="4" id="KW-1185">Reference proteome</keyword>
<dbReference type="EMBL" id="VKLS01000354">
    <property type="protein sequence ID" value="TSB34367.1"/>
    <property type="molecule type" value="Genomic_DNA"/>
</dbReference>